<comment type="similarity">
    <text evidence="2">Belongs to the DRAM/TMEM150 family.</text>
</comment>
<feature type="transmembrane region" description="Helical" evidence="6">
    <location>
        <begin position="174"/>
        <end position="193"/>
    </location>
</feature>
<keyword evidence="3 6" id="KW-0812">Transmembrane</keyword>
<evidence type="ECO:0000313" key="9">
    <source>
        <dbReference type="Proteomes" id="UP000762676"/>
    </source>
</evidence>
<keyword evidence="5 6" id="KW-0472">Membrane</keyword>
<evidence type="ECO:0000256" key="1">
    <source>
        <dbReference type="ARBA" id="ARBA00004127"/>
    </source>
</evidence>
<feature type="transmembrane region" description="Helical" evidence="6">
    <location>
        <begin position="149"/>
        <end position="168"/>
    </location>
</feature>
<protein>
    <submittedName>
        <fullName evidence="8">DNA damage-regulated autophagy modulator protein 2</fullName>
    </submittedName>
</protein>
<keyword evidence="9" id="KW-1185">Reference proteome</keyword>
<gene>
    <name evidence="8" type="ORF">ElyMa_003405700</name>
</gene>
<feature type="transmembrane region" description="Helical" evidence="6">
    <location>
        <begin position="107"/>
        <end position="128"/>
    </location>
</feature>
<dbReference type="InterPro" id="IPR050911">
    <property type="entry name" value="DRAM/TMEM150_Autophagy_Mod"/>
</dbReference>
<evidence type="ECO:0000256" key="4">
    <source>
        <dbReference type="ARBA" id="ARBA00022989"/>
    </source>
</evidence>
<name>A0AAV4JU08_9GAST</name>
<dbReference type="Proteomes" id="UP000762676">
    <property type="component" value="Unassembled WGS sequence"/>
</dbReference>
<evidence type="ECO:0000313" key="8">
    <source>
        <dbReference type="EMBL" id="GFS24066.1"/>
    </source>
</evidence>
<feature type="domain" description="CWH43-like N-terminal" evidence="7">
    <location>
        <begin position="61"/>
        <end position="276"/>
    </location>
</feature>
<evidence type="ECO:0000256" key="5">
    <source>
        <dbReference type="ARBA" id="ARBA00023136"/>
    </source>
</evidence>
<dbReference type="InterPro" id="IPR019402">
    <property type="entry name" value="CWH43_N"/>
</dbReference>
<comment type="caution">
    <text evidence="8">The sequence shown here is derived from an EMBL/GenBank/DDBJ whole genome shotgun (WGS) entry which is preliminary data.</text>
</comment>
<comment type="subcellular location">
    <subcellularLocation>
        <location evidence="1">Endomembrane system</location>
        <topology evidence="1">Multi-pass membrane protein</topology>
    </subcellularLocation>
</comment>
<proteinExistence type="inferred from homology"/>
<evidence type="ECO:0000256" key="6">
    <source>
        <dbReference type="SAM" id="Phobius"/>
    </source>
</evidence>
<feature type="transmembrane region" description="Helical" evidence="6">
    <location>
        <begin position="247"/>
        <end position="271"/>
    </location>
</feature>
<evidence type="ECO:0000259" key="7">
    <source>
        <dbReference type="Pfam" id="PF10277"/>
    </source>
</evidence>
<keyword evidence="4 6" id="KW-1133">Transmembrane helix</keyword>
<dbReference type="PANTHER" id="PTHR21324">
    <property type="entry name" value="FASTING-INDUCIBLE INTEGRAL MEMBRANE PROTEIN TM6P1-RELATED"/>
    <property type="match status" value="1"/>
</dbReference>
<dbReference type="AlphaFoldDB" id="A0AAV4JU08"/>
<organism evidence="8 9">
    <name type="scientific">Elysia marginata</name>
    <dbReference type="NCBI Taxonomy" id="1093978"/>
    <lineage>
        <taxon>Eukaryota</taxon>
        <taxon>Metazoa</taxon>
        <taxon>Spiralia</taxon>
        <taxon>Lophotrochozoa</taxon>
        <taxon>Mollusca</taxon>
        <taxon>Gastropoda</taxon>
        <taxon>Heterobranchia</taxon>
        <taxon>Euthyneura</taxon>
        <taxon>Panpulmonata</taxon>
        <taxon>Sacoglossa</taxon>
        <taxon>Placobranchoidea</taxon>
        <taxon>Plakobranchidae</taxon>
        <taxon>Elysia</taxon>
    </lineage>
</organism>
<feature type="transmembrane region" description="Helical" evidence="6">
    <location>
        <begin position="60"/>
        <end position="87"/>
    </location>
</feature>
<dbReference type="GO" id="GO:0012505">
    <property type="term" value="C:endomembrane system"/>
    <property type="evidence" value="ECO:0007669"/>
    <property type="project" value="UniProtKB-SubCell"/>
</dbReference>
<sequence length="320" mass="36441">MKTAPMDNNNTLSICHPVDMQVPLMFQGEGQGKPKPGTQVLHQKEKRKKMMLTTQLRKKLQYLPIITPIFILGTFFLTYCISVSHGHVEFVFPYISYTAVHTPARGIFAQFVNIGAILLAANVYIRYLQMSEVLHRLVATWGYRTTNKASLGVGLISAFGFTMVANFQTVEMRYVHYTGAGLAFLLGVAYLWLQTSMSIRYRRWSPVAISQLVISIITSIFLVICILDLVFSLLITDYYKTCDSLRGVYLTSTFSEWLTAISILVFVFTFVRDFSTLELELPKVRLGDAEQAMREYNQEPQQELEVRKPIFKGNLQASRV</sequence>
<feature type="transmembrane region" description="Helical" evidence="6">
    <location>
        <begin position="213"/>
        <end position="235"/>
    </location>
</feature>
<evidence type="ECO:0000256" key="2">
    <source>
        <dbReference type="ARBA" id="ARBA00006565"/>
    </source>
</evidence>
<dbReference type="PANTHER" id="PTHR21324:SF2">
    <property type="entry name" value="EG:22E5.9 PROTEIN"/>
    <property type="match status" value="1"/>
</dbReference>
<accession>A0AAV4JU08</accession>
<dbReference type="EMBL" id="BMAT01007015">
    <property type="protein sequence ID" value="GFS24066.1"/>
    <property type="molecule type" value="Genomic_DNA"/>
</dbReference>
<evidence type="ECO:0000256" key="3">
    <source>
        <dbReference type="ARBA" id="ARBA00022692"/>
    </source>
</evidence>
<reference evidence="8 9" key="1">
    <citation type="journal article" date="2021" name="Elife">
        <title>Chloroplast acquisition without the gene transfer in kleptoplastic sea slugs, Plakobranchus ocellatus.</title>
        <authorList>
            <person name="Maeda T."/>
            <person name="Takahashi S."/>
            <person name="Yoshida T."/>
            <person name="Shimamura S."/>
            <person name="Takaki Y."/>
            <person name="Nagai Y."/>
            <person name="Toyoda A."/>
            <person name="Suzuki Y."/>
            <person name="Arimoto A."/>
            <person name="Ishii H."/>
            <person name="Satoh N."/>
            <person name="Nishiyama T."/>
            <person name="Hasebe M."/>
            <person name="Maruyama T."/>
            <person name="Minagawa J."/>
            <person name="Obokata J."/>
            <person name="Shigenobu S."/>
        </authorList>
    </citation>
    <scope>NUCLEOTIDE SEQUENCE [LARGE SCALE GENOMIC DNA]</scope>
</reference>
<dbReference type="Pfam" id="PF10277">
    <property type="entry name" value="Frag1"/>
    <property type="match status" value="1"/>
</dbReference>